<dbReference type="EMBL" id="LZYO01000736">
    <property type="protein sequence ID" value="ODH12807.1"/>
    <property type="molecule type" value="Genomic_DNA"/>
</dbReference>
<dbReference type="Proteomes" id="UP000242814">
    <property type="component" value="Unassembled WGS sequence"/>
</dbReference>
<dbReference type="PANTHER" id="PTHR40624">
    <property type="entry name" value="BIOSYNTHESIS MONOOXYGENASE, PUTATIVE (AFU_ORTHOLOGUE AFUA_1G12025)-RELATED"/>
    <property type="match status" value="1"/>
</dbReference>
<sequence>MASKEIHLVAIIKPKPGKIDEVAALFAETAKKVQATEPDTLAYYAIRPKTGDELLIVERQGHPPFDIENLDLPFADIFCNRYKDAKAIQTHGSTEHFKEFSEAVAPLVQGPSTLKIGREVGGFRRDEKL</sequence>
<dbReference type="InterPro" id="IPR011008">
    <property type="entry name" value="Dimeric_a/b-barrel"/>
</dbReference>
<dbReference type="PANTHER" id="PTHR40624:SF1">
    <property type="entry name" value="BIOSYNTHESIS MONOOXYGENASE, PUTATIVE (AFU_ORTHOLOGUE AFUA_1G12025)-RELATED"/>
    <property type="match status" value="1"/>
</dbReference>
<evidence type="ECO:0000313" key="3">
    <source>
        <dbReference type="Proteomes" id="UP000242814"/>
    </source>
</evidence>
<comment type="caution">
    <text evidence="2">The sequence shown here is derived from an EMBL/GenBank/DDBJ whole genome shotgun (WGS) entry which is preliminary data.</text>
</comment>
<accession>A0A1D2J3T4</accession>
<protein>
    <recommendedName>
        <fullName evidence="1">ABM domain-containing protein</fullName>
    </recommendedName>
</protein>
<dbReference type="InterPro" id="IPR007138">
    <property type="entry name" value="ABM_dom"/>
</dbReference>
<name>A0A1D2J3T4_PARBR</name>
<organism evidence="2 3">
    <name type="scientific">Paracoccidioides brasiliensis</name>
    <dbReference type="NCBI Taxonomy" id="121759"/>
    <lineage>
        <taxon>Eukaryota</taxon>
        <taxon>Fungi</taxon>
        <taxon>Dikarya</taxon>
        <taxon>Ascomycota</taxon>
        <taxon>Pezizomycotina</taxon>
        <taxon>Eurotiomycetes</taxon>
        <taxon>Eurotiomycetidae</taxon>
        <taxon>Onygenales</taxon>
        <taxon>Ajellomycetaceae</taxon>
        <taxon>Paracoccidioides</taxon>
    </lineage>
</organism>
<dbReference type="VEuPathDB" id="FungiDB:PADG_06101"/>
<proteinExistence type="predicted"/>
<dbReference type="AlphaFoldDB" id="A0A1D2J3T4"/>
<dbReference type="SUPFAM" id="SSF54909">
    <property type="entry name" value="Dimeric alpha+beta barrel"/>
    <property type="match status" value="2"/>
</dbReference>
<feature type="domain" description="ABM" evidence="1">
    <location>
        <begin position="6"/>
        <end position="59"/>
    </location>
</feature>
<dbReference type="Gene3D" id="3.30.70.100">
    <property type="match status" value="2"/>
</dbReference>
<evidence type="ECO:0000313" key="2">
    <source>
        <dbReference type="EMBL" id="ODH12807.1"/>
    </source>
</evidence>
<evidence type="ECO:0000259" key="1">
    <source>
        <dbReference type="Pfam" id="PF03992"/>
    </source>
</evidence>
<gene>
    <name evidence="2" type="ORF">ACO22_07896</name>
</gene>
<reference evidence="2 3" key="1">
    <citation type="submission" date="2016-06" db="EMBL/GenBank/DDBJ databases">
        <authorList>
            <person name="Kjaerup R.B."/>
            <person name="Dalgaard T.S."/>
            <person name="Juul-Madsen H.R."/>
        </authorList>
    </citation>
    <scope>NUCLEOTIDE SEQUENCE [LARGE SCALE GENOMIC DNA]</scope>
    <source>
        <strain evidence="2 3">Pb300</strain>
    </source>
</reference>
<dbReference type="Pfam" id="PF03992">
    <property type="entry name" value="ABM"/>
    <property type="match status" value="1"/>
</dbReference>
<dbReference type="VEuPathDB" id="FungiDB:PABG_05761"/>